<dbReference type="KEGG" id="gtr:GLOTRDRAFT_61863"/>
<dbReference type="InterPro" id="IPR055334">
    <property type="entry name" value="PEX8-like"/>
</dbReference>
<dbReference type="InterPro" id="IPR016024">
    <property type="entry name" value="ARM-type_fold"/>
</dbReference>
<dbReference type="GeneID" id="19307453"/>
<dbReference type="SUPFAM" id="SSF48371">
    <property type="entry name" value="ARM repeat"/>
    <property type="match status" value="1"/>
</dbReference>
<dbReference type="RefSeq" id="XP_007866920.1">
    <property type="nucleotide sequence ID" value="XM_007868729.1"/>
</dbReference>
<dbReference type="STRING" id="670483.S7RJV1"/>
<accession>S7RJV1</accession>
<name>S7RJV1_GLOTA</name>
<dbReference type="OMA" id="LMVQWRQ"/>
<organism evidence="1 2">
    <name type="scientific">Gloeophyllum trabeum (strain ATCC 11539 / FP-39264 / Madison 617)</name>
    <name type="common">Brown rot fungus</name>
    <dbReference type="NCBI Taxonomy" id="670483"/>
    <lineage>
        <taxon>Eukaryota</taxon>
        <taxon>Fungi</taxon>
        <taxon>Dikarya</taxon>
        <taxon>Basidiomycota</taxon>
        <taxon>Agaricomycotina</taxon>
        <taxon>Agaricomycetes</taxon>
        <taxon>Gloeophyllales</taxon>
        <taxon>Gloeophyllaceae</taxon>
        <taxon>Gloeophyllum</taxon>
    </lineage>
</organism>
<dbReference type="PANTHER" id="PTHR39214:SF1">
    <property type="entry name" value="MICROBODY (PEROXISOME) BIOGENESIS PROTEIN PEROXIN 8 (EUROFUNG)"/>
    <property type="match status" value="1"/>
</dbReference>
<dbReference type="HOGENOM" id="CLU_015601_0_0_1"/>
<keyword evidence="2" id="KW-1185">Reference proteome</keyword>
<dbReference type="AlphaFoldDB" id="S7RJV1"/>
<evidence type="ECO:0000313" key="2">
    <source>
        <dbReference type="Proteomes" id="UP000030669"/>
    </source>
</evidence>
<protein>
    <submittedName>
        <fullName evidence="1">Uncharacterized protein</fullName>
    </submittedName>
</protein>
<dbReference type="PANTHER" id="PTHR39214">
    <property type="entry name" value="MICROBODY (PEROXISOME) BIOGENESIS PROTEIN PEROXIN 8 (EUROFUNG)"/>
    <property type="match status" value="1"/>
</dbReference>
<dbReference type="eggNOG" id="ENOG502S1QP">
    <property type="taxonomic scope" value="Eukaryota"/>
</dbReference>
<sequence>MALPDRGYTNLLNHLHRASTSLSLEALQASIAHYLANVEPSPTPLAASVISSPLFRPFSHAKLLALSTAFRHAVHFKYQSIKKDNDTIFRRSPKARLSEWAKAVVKGCQGGQAMLRMVCFGGLLLGLEDVKAKIEGGAGRGKVENELVVALAEVMDLYASMQSLAGWEKEFHPEHEPEGLDFISLALLLMSQFIPAVPSDKLKALPLTTLVTLLASTISSVYHSGEFLASLPNSFTRGANGQLAAEPNSRLATELQQVTSSPLYASIAPLSRFCARCLSLLADKRPAEAWEAMAQTLQTLQALAVRVESDWVKSSLSSVSNDENIGEYFPSSRELTTAVWTTLKTLLFTAIMLTQPILSSLLFLRPPQSSPHTPASLALLSLEMLSRLSFVISQFGSISATTSGGFRELKKAVYTALDILAADPSESDKFVHGLIHQFSSHAASLSLPEMAKKSFALVCIEQLVPSVADHTLEHAIFPLCLPHLSSPAHRETYESAHSVVLAMFSKYAQQQQKGHTEAEQPSAKGKERGREPTFVERLVPFYTNCLIENSHEGALTTSQLRLAFSTLATGAAASPDESLLCYCVYSLLDIIRSLGCAPNSPSASTSGVESSSYERRHRLLLSLISVVPALPLSLLPRVLNEICSIVSPTYADAGGAGRKELVEALFEETSEHMGDKEKEFVMGWWFENQSQLVGIVDEGGAGHDVDKVGTEGMEYREVTSKL</sequence>
<dbReference type="EMBL" id="KB469303">
    <property type="protein sequence ID" value="EPQ54645.1"/>
    <property type="molecule type" value="Genomic_DNA"/>
</dbReference>
<gene>
    <name evidence="1" type="ORF">GLOTRDRAFT_61863</name>
</gene>
<dbReference type="Proteomes" id="UP000030669">
    <property type="component" value="Unassembled WGS sequence"/>
</dbReference>
<proteinExistence type="predicted"/>
<reference evidence="1 2" key="1">
    <citation type="journal article" date="2012" name="Science">
        <title>The Paleozoic origin of enzymatic lignin decomposition reconstructed from 31 fungal genomes.</title>
        <authorList>
            <person name="Floudas D."/>
            <person name="Binder M."/>
            <person name="Riley R."/>
            <person name="Barry K."/>
            <person name="Blanchette R.A."/>
            <person name="Henrissat B."/>
            <person name="Martinez A.T."/>
            <person name="Otillar R."/>
            <person name="Spatafora J.W."/>
            <person name="Yadav J.S."/>
            <person name="Aerts A."/>
            <person name="Benoit I."/>
            <person name="Boyd A."/>
            <person name="Carlson A."/>
            <person name="Copeland A."/>
            <person name="Coutinho P.M."/>
            <person name="de Vries R.P."/>
            <person name="Ferreira P."/>
            <person name="Findley K."/>
            <person name="Foster B."/>
            <person name="Gaskell J."/>
            <person name="Glotzer D."/>
            <person name="Gorecki P."/>
            <person name="Heitman J."/>
            <person name="Hesse C."/>
            <person name="Hori C."/>
            <person name="Igarashi K."/>
            <person name="Jurgens J.A."/>
            <person name="Kallen N."/>
            <person name="Kersten P."/>
            <person name="Kohler A."/>
            <person name="Kuees U."/>
            <person name="Kumar T.K.A."/>
            <person name="Kuo A."/>
            <person name="LaButti K."/>
            <person name="Larrondo L.F."/>
            <person name="Lindquist E."/>
            <person name="Ling A."/>
            <person name="Lombard V."/>
            <person name="Lucas S."/>
            <person name="Lundell T."/>
            <person name="Martin R."/>
            <person name="McLaughlin D.J."/>
            <person name="Morgenstern I."/>
            <person name="Morin E."/>
            <person name="Murat C."/>
            <person name="Nagy L.G."/>
            <person name="Nolan M."/>
            <person name="Ohm R.A."/>
            <person name="Patyshakuliyeva A."/>
            <person name="Rokas A."/>
            <person name="Ruiz-Duenas F.J."/>
            <person name="Sabat G."/>
            <person name="Salamov A."/>
            <person name="Samejima M."/>
            <person name="Schmutz J."/>
            <person name="Slot J.C."/>
            <person name="St John F."/>
            <person name="Stenlid J."/>
            <person name="Sun H."/>
            <person name="Sun S."/>
            <person name="Syed K."/>
            <person name="Tsang A."/>
            <person name="Wiebenga A."/>
            <person name="Young D."/>
            <person name="Pisabarro A."/>
            <person name="Eastwood D.C."/>
            <person name="Martin F."/>
            <person name="Cullen D."/>
            <person name="Grigoriev I.V."/>
            <person name="Hibbett D.S."/>
        </authorList>
    </citation>
    <scope>NUCLEOTIDE SEQUENCE [LARGE SCALE GENOMIC DNA]</scope>
    <source>
        <strain evidence="1 2">ATCC 11539</strain>
    </source>
</reference>
<dbReference type="OrthoDB" id="2357318at2759"/>
<evidence type="ECO:0000313" key="1">
    <source>
        <dbReference type="EMBL" id="EPQ54645.1"/>
    </source>
</evidence>